<feature type="compositionally biased region" description="Basic and acidic residues" evidence="1">
    <location>
        <begin position="19"/>
        <end position="41"/>
    </location>
</feature>
<feature type="compositionally biased region" description="Acidic residues" evidence="1">
    <location>
        <begin position="302"/>
        <end position="316"/>
    </location>
</feature>
<organism evidence="2 3">
    <name type="scientific">Stephania cephalantha</name>
    <dbReference type="NCBI Taxonomy" id="152367"/>
    <lineage>
        <taxon>Eukaryota</taxon>
        <taxon>Viridiplantae</taxon>
        <taxon>Streptophyta</taxon>
        <taxon>Embryophyta</taxon>
        <taxon>Tracheophyta</taxon>
        <taxon>Spermatophyta</taxon>
        <taxon>Magnoliopsida</taxon>
        <taxon>Ranunculales</taxon>
        <taxon>Menispermaceae</taxon>
        <taxon>Menispermoideae</taxon>
        <taxon>Cissampelideae</taxon>
        <taxon>Stephania</taxon>
    </lineage>
</organism>
<comment type="caution">
    <text evidence="2">The sequence shown here is derived from an EMBL/GenBank/DDBJ whole genome shotgun (WGS) entry which is preliminary data.</text>
</comment>
<feature type="compositionally biased region" description="Low complexity" evidence="1">
    <location>
        <begin position="105"/>
        <end position="127"/>
    </location>
</feature>
<evidence type="ECO:0000313" key="2">
    <source>
        <dbReference type="EMBL" id="KAK9083932.1"/>
    </source>
</evidence>
<feature type="region of interest" description="Disordered" evidence="1">
    <location>
        <begin position="276"/>
        <end position="330"/>
    </location>
</feature>
<sequence>MDDLCLIDDPHLLGMARTKTIEVPKKSEQEKENTAKSEQVGKRAQTSSYKKEKELQLNRIGEKGGKKKLKKTQNKEMKKSDENRETDREDGEEGGEGDEEGSGSEGISESGSGSGSGSASASGSQDGSTEEEEEGSASRGNDEEGEGEREKIEEEVVEVRPCAKARGKAKSGLSDKVTIDDSFKPFLGGPINHELLTSFNNHVPPPYGITRWDVKVEQGLNAEHVQRIRRALDHSNMHVRQAVDVIMAWKVLPPRESDKASAVKMANDALKLLTMFGSPTPSQLKSKPAEGVSSSKRRFLSGDEDKDEDEDEDGDGDESHPIPSSLASLG</sequence>
<dbReference type="AlphaFoldDB" id="A0AAP0E325"/>
<protein>
    <submittedName>
        <fullName evidence="2">Uncharacterized protein</fullName>
    </submittedName>
</protein>
<reference evidence="2 3" key="1">
    <citation type="submission" date="2024-01" db="EMBL/GenBank/DDBJ databases">
        <title>Genome assemblies of Stephania.</title>
        <authorList>
            <person name="Yang L."/>
        </authorList>
    </citation>
    <scope>NUCLEOTIDE SEQUENCE [LARGE SCALE GENOMIC DNA]</scope>
    <source>
        <strain evidence="2">JXDWG</strain>
        <tissue evidence="2">Leaf</tissue>
    </source>
</reference>
<keyword evidence="3" id="KW-1185">Reference proteome</keyword>
<feature type="compositionally biased region" description="Basic and acidic residues" evidence="1">
    <location>
        <begin position="73"/>
        <end position="87"/>
    </location>
</feature>
<evidence type="ECO:0000256" key="1">
    <source>
        <dbReference type="SAM" id="MobiDB-lite"/>
    </source>
</evidence>
<accession>A0AAP0E325</accession>
<dbReference type="Proteomes" id="UP001419268">
    <property type="component" value="Unassembled WGS sequence"/>
</dbReference>
<feature type="compositionally biased region" description="Basic and acidic residues" evidence="1">
    <location>
        <begin position="49"/>
        <end position="64"/>
    </location>
</feature>
<evidence type="ECO:0000313" key="3">
    <source>
        <dbReference type="Proteomes" id="UP001419268"/>
    </source>
</evidence>
<feature type="region of interest" description="Disordered" evidence="1">
    <location>
        <begin position="18"/>
        <end position="156"/>
    </location>
</feature>
<feature type="compositionally biased region" description="Acidic residues" evidence="1">
    <location>
        <begin position="88"/>
        <end position="102"/>
    </location>
</feature>
<proteinExistence type="predicted"/>
<dbReference type="EMBL" id="JBBNAG010000013">
    <property type="protein sequence ID" value="KAK9083932.1"/>
    <property type="molecule type" value="Genomic_DNA"/>
</dbReference>
<gene>
    <name evidence="2" type="ORF">Scep_030403</name>
</gene>
<name>A0AAP0E325_9MAGN</name>